<dbReference type="NCBIfam" id="NF041373">
    <property type="entry name" value="HGG_STG"/>
    <property type="match status" value="1"/>
</dbReference>
<dbReference type="AlphaFoldDB" id="A0A502G5N1"/>
<evidence type="ECO:0000256" key="1">
    <source>
        <dbReference type="SAM" id="MobiDB-lite"/>
    </source>
</evidence>
<evidence type="ECO:0008006" key="4">
    <source>
        <dbReference type="Google" id="ProtNLM"/>
    </source>
</evidence>
<proteinExistence type="predicted"/>
<dbReference type="Proteomes" id="UP000319931">
    <property type="component" value="Unassembled WGS sequence"/>
</dbReference>
<dbReference type="InterPro" id="IPR047675">
    <property type="entry name" value="Putative_zinc-bd"/>
</dbReference>
<name>A0A502G5N1_9SPHN</name>
<reference evidence="2 3" key="1">
    <citation type="journal article" date="2019" name="Environ. Microbiol.">
        <title>Species interactions and distinct microbial communities in high Arctic permafrost affected cryosols are associated with the CH4 and CO2 gas fluxes.</title>
        <authorList>
            <person name="Altshuler I."/>
            <person name="Hamel J."/>
            <person name="Turney S."/>
            <person name="Magnuson E."/>
            <person name="Levesque R."/>
            <person name="Greer C."/>
            <person name="Whyte L.G."/>
        </authorList>
    </citation>
    <scope>NUCLEOTIDE SEQUENCE [LARGE SCALE GENOMIC DNA]</scope>
    <source>
        <strain evidence="2 3">E6.1</strain>
    </source>
</reference>
<sequence length="75" mass="8215">MQPEPAVLANAPRCLAQTRSGTACRSPRVRGRNRCRMHGGAKGSGAPRGNQNALKHGLRTAEMRKLRSMLRDYGK</sequence>
<comment type="caution">
    <text evidence="2">The sequence shown here is derived from an EMBL/GenBank/DDBJ whole genome shotgun (WGS) entry which is preliminary data.</text>
</comment>
<feature type="compositionally biased region" description="Basic residues" evidence="1">
    <location>
        <begin position="27"/>
        <end position="39"/>
    </location>
</feature>
<evidence type="ECO:0000313" key="3">
    <source>
        <dbReference type="Proteomes" id="UP000319931"/>
    </source>
</evidence>
<dbReference type="EMBL" id="RCZC01000001">
    <property type="protein sequence ID" value="TPG56700.1"/>
    <property type="molecule type" value="Genomic_DNA"/>
</dbReference>
<organism evidence="2 3">
    <name type="scientific">Sphingomonas glacialis</name>
    <dbReference type="NCBI Taxonomy" id="658225"/>
    <lineage>
        <taxon>Bacteria</taxon>
        <taxon>Pseudomonadati</taxon>
        <taxon>Pseudomonadota</taxon>
        <taxon>Alphaproteobacteria</taxon>
        <taxon>Sphingomonadales</taxon>
        <taxon>Sphingomonadaceae</taxon>
        <taxon>Sphingomonas</taxon>
    </lineage>
</organism>
<gene>
    <name evidence="2" type="ORF">EAH76_02065</name>
</gene>
<dbReference type="OrthoDB" id="7597230at2"/>
<accession>A0A502G5N1</accession>
<evidence type="ECO:0000313" key="2">
    <source>
        <dbReference type="EMBL" id="TPG56700.1"/>
    </source>
</evidence>
<feature type="region of interest" description="Disordered" evidence="1">
    <location>
        <begin position="25"/>
        <end position="54"/>
    </location>
</feature>
<keyword evidence="3" id="KW-1185">Reference proteome</keyword>
<protein>
    <recommendedName>
        <fullName evidence="4">Glucans biosynthesis protein</fullName>
    </recommendedName>
</protein>